<sequence>MMRNLLFIVLVAFTSQLFSQNISFSFVNARNTNDGTNDFYEADIYIASDTDFIVGSGQIYFNYNTEAFGENVDTNTNFEMLQPDGSILATSFFSGTVFAYHSFIVNDNTTSRVSTSFQQLASSGTIGMPVVTDTPQHLYSIKIKYTDVSKDPNVTFETGGVFLDQFYTACGPTTAVAFGTANCTSEPGIQLTGDSYDSTGASLPTDINWTGASSAFWGVTSNWNTSEIPNATNNVIIPDVTNDPILNTGSYVIDDLTVNSGADLTISNGVLNVNGNLNNDGAITVTADTSDSSVFIVDGSASGQVTFQQNGLVANEWNIITAPVSGQSIKEFAENTLNDIRVNTTVTPHRYAIGYYDDSKTDGSKWVYYTTTDLATNSLTFELGKSYAISRASNGSVSFTGTIATNDVTETVTENEWNAIGNPYTAYLPINDLSGENFIANNSNKFDPSFVAVYTWDVAQNKYVATSLVDAESKLAPGQGFFIRTKAGETEVNFNKDQRGINISSGPSMRFQNRSENVEIELLAETNDRKVKTRILYTNTATKGLDAGYDIGNFGGASFDIFTRLADESTNTNFTIQSLPISELKDIIIPIGLVAEKDTEVEFSIHTTELPDTAEIYLEDKQNNTFVILNNETTHKIKIDETATTVGRFYLHTSAKTLSTEQESLVSENINIFKSGNKEITITGITSTSEVKIYSILGKEVFSTQIASSSSSKIDLNAITPGVYIVKLQSEQTNSSKKIIIE</sequence>
<dbReference type="Pfam" id="PF18962">
    <property type="entry name" value="Por_Secre_tail"/>
    <property type="match status" value="1"/>
</dbReference>
<dbReference type="NCBIfam" id="TIGR04183">
    <property type="entry name" value="Por_Secre_tail"/>
    <property type="match status" value="1"/>
</dbReference>
<dbReference type="AlphaFoldDB" id="A0A238UA60"/>
<proteinExistence type="predicted"/>
<feature type="signal peptide" evidence="2">
    <location>
        <begin position="1"/>
        <end position="19"/>
    </location>
</feature>
<feature type="chain" id="PRO_5011969194" description="Secretion system C-terminal sorting domain-containing protein" evidence="2">
    <location>
        <begin position="20"/>
        <end position="742"/>
    </location>
</feature>
<reference evidence="4 5" key="1">
    <citation type="submission" date="2017-07" db="EMBL/GenBank/DDBJ databases">
        <authorList>
            <person name="Sun Z.S."/>
            <person name="Albrecht U."/>
            <person name="Echele G."/>
            <person name="Lee C.C."/>
        </authorList>
    </citation>
    <scope>NUCLEOTIDE SEQUENCE [LARGE SCALE GENOMIC DNA]</scope>
    <source>
        <strain evidence="5">type strain: KCTC 22618</strain>
    </source>
</reference>
<dbReference type="Proteomes" id="UP000215214">
    <property type="component" value="Chromosome TJEJU"/>
</dbReference>
<evidence type="ECO:0000256" key="1">
    <source>
        <dbReference type="ARBA" id="ARBA00022729"/>
    </source>
</evidence>
<accession>A0A238UA60</accession>
<dbReference type="InterPro" id="IPR026444">
    <property type="entry name" value="Secre_tail"/>
</dbReference>
<name>A0A238UA60_9FLAO</name>
<protein>
    <recommendedName>
        <fullName evidence="3">Secretion system C-terminal sorting domain-containing protein</fullName>
    </recommendedName>
</protein>
<organism evidence="4 5">
    <name type="scientific">Tenacibaculum jejuense</name>
    <dbReference type="NCBI Taxonomy" id="584609"/>
    <lineage>
        <taxon>Bacteria</taxon>
        <taxon>Pseudomonadati</taxon>
        <taxon>Bacteroidota</taxon>
        <taxon>Flavobacteriia</taxon>
        <taxon>Flavobacteriales</taxon>
        <taxon>Flavobacteriaceae</taxon>
        <taxon>Tenacibaculum</taxon>
    </lineage>
</organism>
<gene>
    <name evidence="4" type="ORF">TJEJU_1561</name>
</gene>
<feature type="domain" description="Secretion system C-terminal sorting" evidence="3">
    <location>
        <begin position="678"/>
        <end position="741"/>
    </location>
</feature>
<evidence type="ECO:0000259" key="3">
    <source>
        <dbReference type="Pfam" id="PF18962"/>
    </source>
</evidence>
<evidence type="ECO:0000313" key="5">
    <source>
        <dbReference type="Proteomes" id="UP000215214"/>
    </source>
</evidence>
<keyword evidence="1 2" id="KW-0732">Signal</keyword>
<dbReference type="KEGG" id="tje:TJEJU_1561"/>
<keyword evidence="5" id="KW-1185">Reference proteome</keyword>
<dbReference type="EMBL" id="LT899436">
    <property type="protein sequence ID" value="SNR15290.1"/>
    <property type="molecule type" value="Genomic_DNA"/>
</dbReference>
<evidence type="ECO:0000256" key="2">
    <source>
        <dbReference type="SAM" id="SignalP"/>
    </source>
</evidence>
<evidence type="ECO:0000313" key="4">
    <source>
        <dbReference type="EMBL" id="SNR15290.1"/>
    </source>
</evidence>